<comment type="caution">
    <text evidence="4">The sequence shown here is derived from an EMBL/GenBank/DDBJ whole genome shotgun (WGS) entry which is preliminary data.</text>
</comment>
<accession>A0ABP5SR99</accession>
<evidence type="ECO:0000256" key="2">
    <source>
        <dbReference type="SAM" id="Phobius"/>
    </source>
</evidence>
<dbReference type="SUPFAM" id="SSF51261">
    <property type="entry name" value="Duplicated hybrid motif"/>
    <property type="match status" value="1"/>
</dbReference>
<feature type="compositionally biased region" description="Polar residues" evidence="1">
    <location>
        <begin position="216"/>
        <end position="229"/>
    </location>
</feature>
<feature type="domain" description="M23ase beta-sheet core" evidence="3">
    <location>
        <begin position="76"/>
        <end position="170"/>
    </location>
</feature>
<protein>
    <recommendedName>
        <fullName evidence="3">M23ase beta-sheet core domain-containing protein</fullName>
    </recommendedName>
</protein>
<evidence type="ECO:0000256" key="1">
    <source>
        <dbReference type="SAM" id="MobiDB-lite"/>
    </source>
</evidence>
<dbReference type="CDD" id="cd12797">
    <property type="entry name" value="M23_peptidase"/>
    <property type="match status" value="1"/>
</dbReference>
<dbReference type="PANTHER" id="PTHR21666">
    <property type="entry name" value="PEPTIDASE-RELATED"/>
    <property type="match status" value="1"/>
</dbReference>
<dbReference type="RefSeq" id="WP_344611508.1">
    <property type="nucleotide sequence ID" value="NZ_BAAARV010000015.1"/>
</dbReference>
<dbReference type="InterPro" id="IPR011055">
    <property type="entry name" value="Dup_hybrid_motif"/>
</dbReference>
<keyword evidence="2" id="KW-0472">Membrane</keyword>
<dbReference type="InterPro" id="IPR050570">
    <property type="entry name" value="Cell_wall_metabolism_enzyme"/>
</dbReference>
<dbReference type="EMBL" id="BAAARV010000015">
    <property type="protein sequence ID" value="GAA2335153.1"/>
    <property type="molecule type" value="Genomic_DNA"/>
</dbReference>
<keyword evidence="5" id="KW-1185">Reference proteome</keyword>
<dbReference type="Proteomes" id="UP001501444">
    <property type="component" value="Unassembled WGS sequence"/>
</dbReference>
<dbReference type="InterPro" id="IPR016047">
    <property type="entry name" value="M23ase_b-sheet_dom"/>
</dbReference>
<keyword evidence="2" id="KW-1133">Transmembrane helix</keyword>
<feature type="region of interest" description="Disordered" evidence="1">
    <location>
        <begin position="174"/>
        <end position="229"/>
    </location>
</feature>
<feature type="compositionally biased region" description="Basic and acidic residues" evidence="1">
    <location>
        <begin position="174"/>
        <end position="189"/>
    </location>
</feature>
<reference evidence="5" key="1">
    <citation type="journal article" date="2019" name="Int. J. Syst. Evol. Microbiol.">
        <title>The Global Catalogue of Microorganisms (GCM) 10K type strain sequencing project: providing services to taxonomists for standard genome sequencing and annotation.</title>
        <authorList>
            <consortium name="The Broad Institute Genomics Platform"/>
            <consortium name="The Broad Institute Genome Sequencing Center for Infectious Disease"/>
            <person name="Wu L."/>
            <person name="Ma J."/>
        </authorList>
    </citation>
    <scope>NUCLEOTIDE SEQUENCE [LARGE SCALE GENOMIC DNA]</scope>
    <source>
        <strain evidence="5">JCM 3272</strain>
    </source>
</reference>
<dbReference type="Gene3D" id="2.70.70.10">
    <property type="entry name" value="Glucose Permease (Domain IIA)"/>
    <property type="match status" value="1"/>
</dbReference>
<organism evidence="4 5">
    <name type="scientific">Dactylosporangium salmoneum</name>
    <dbReference type="NCBI Taxonomy" id="53361"/>
    <lineage>
        <taxon>Bacteria</taxon>
        <taxon>Bacillati</taxon>
        <taxon>Actinomycetota</taxon>
        <taxon>Actinomycetes</taxon>
        <taxon>Micromonosporales</taxon>
        <taxon>Micromonosporaceae</taxon>
        <taxon>Dactylosporangium</taxon>
    </lineage>
</organism>
<evidence type="ECO:0000313" key="5">
    <source>
        <dbReference type="Proteomes" id="UP001501444"/>
    </source>
</evidence>
<dbReference type="PANTHER" id="PTHR21666:SF291">
    <property type="entry name" value="STAGE II SPORULATION PROTEIN Q"/>
    <property type="match status" value="1"/>
</dbReference>
<dbReference type="Pfam" id="PF01551">
    <property type="entry name" value="Peptidase_M23"/>
    <property type="match status" value="1"/>
</dbReference>
<evidence type="ECO:0000259" key="3">
    <source>
        <dbReference type="Pfam" id="PF01551"/>
    </source>
</evidence>
<name>A0ABP5SR99_9ACTN</name>
<evidence type="ECO:0000313" key="4">
    <source>
        <dbReference type="EMBL" id="GAA2335153.1"/>
    </source>
</evidence>
<feature type="transmembrane region" description="Helical" evidence="2">
    <location>
        <begin position="6"/>
        <end position="26"/>
    </location>
</feature>
<keyword evidence="2" id="KW-0812">Transmembrane</keyword>
<sequence length="229" mass="23969">MSARGVYRATMLAVIAGCVLVSYLVLTHRDEPSPKLQAGPRPDFQLPFPCGETWLLTTYPGHDDYDIDFFAATGPTAGRTVIASAAGTVTWAGYSATLSDGTQAAPGTSGTRGGLGYGVILDHGGGWFTEYGHLASSPAVHTGDRVPRGAVLGQVGHTGSTTVDHLHYEQLDDTRDPRRTRGVDDKVEAVFDGVPSGITSDGSAGTGPLRVDGPQSPDQTRTSRNCPAE</sequence>
<gene>
    <name evidence="4" type="ORF">GCM10010170_014960</name>
</gene>
<proteinExistence type="predicted"/>